<evidence type="ECO:0000256" key="4">
    <source>
        <dbReference type="ARBA" id="ARBA00022729"/>
    </source>
</evidence>
<accession>A0A5N5QCC5</accession>
<evidence type="ECO:0000256" key="1">
    <source>
        <dbReference type="ARBA" id="ARBA00004071"/>
    </source>
</evidence>
<dbReference type="InterPro" id="IPR000933">
    <property type="entry name" value="Glyco_hydro_29"/>
</dbReference>
<evidence type="ECO:0000256" key="3">
    <source>
        <dbReference type="ARBA" id="ARBA00012662"/>
    </source>
</evidence>
<feature type="domain" description="Glycoside hydrolase family 29 N-terminal" evidence="8">
    <location>
        <begin position="415"/>
        <end position="751"/>
    </location>
</feature>
<comment type="similarity">
    <text evidence="2">Belongs to the glycosyl hydrolase 29 family.</text>
</comment>
<keyword evidence="6" id="KW-0326">Glycosidase</keyword>
<dbReference type="GO" id="GO:0004560">
    <property type="term" value="F:alpha-L-fucosidase activity"/>
    <property type="evidence" value="ECO:0007669"/>
    <property type="project" value="UniProtKB-EC"/>
</dbReference>
<protein>
    <recommendedName>
        <fullName evidence="3">alpha-L-fucosidase</fullName>
        <ecNumber evidence="3">3.2.1.51</ecNumber>
    </recommendedName>
</protein>
<dbReference type="InterPro" id="IPR017853">
    <property type="entry name" value="GH"/>
</dbReference>
<name>A0A5N5QCC5_9AGAM</name>
<reference evidence="9 10" key="1">
    <citation type="journal article" date="2019" name="Fungal Biol. Biotechnol.">
        <title>Draft genome sequence of fastidious pathogen Ceratobasidium theobromae, which causes vascular-streak dieback in Theobroma cacao.</title>
        <authorList>
            <person name="Ali S.S."/>
            <person name="Asman A."/>
            <person name="Shao J."/>
            <person name="Firmansyah A.P."/>
            <person name="Susilo A.W."/>
            <person name="Rosmana A."/>
            <person name="McMahon P."/>
            <person name="Junaid M."/>
            <person name="Guest D."/>
            <person name="Kheng T.Y."/>
            <person name="Meinhardt L.W."/>
            <person name="Bailey B.A."/>
        </authorList>
    </citation>
    <scope>NUCLEOTIDE SEQUENCE [LARGE SCALE GENOMIC DNA]</scope>
    <source>
        <strain evidence="9 10">CT2</strain>
    </source>
</reference>
<evidence type="ECO:0000256" key="6">
    <source>
        <dbReference type="ARBA" id="ARBA00023295"/>
    </source>
</evidence>
<dbReference type="Gene3D" id="2.60.40.1180">
    <property type="entry name" value="Golgi alpha-mannosidase II"/>
    <property type="match status" value="1"/>
</dbReference>
<dbReference type="EMBL" id="SSOP01000276">
    <property type="protein sequence ID" value="KAB5589392.1"/>
    <property type="molecule type" value="Genomic_DNA"/>
</dbReference>
<evidence type="ECO:0000313" key="10">
    <source>
        <dbReference type="Proteomes" id="UP000383932"/>
    </source>
</evidence>
<feature type="signal peptide" evidence="7">
    <location>
        <begin position="1"/>
        <end position="21"/>
    </location>
</feature>
<keyword evidence="5" id="KW-0378">Hydrolase</keyword>
<dbReference type="InterPro" id="IPR016286">
    <property type="entry name" value="FUC_metazoa-typ"/>
</dbReference>
<keyword evidence="4 7" id="KW-0732">Signal</keyword>
<keyword evidence="10" id="KW-1185">Reference proteome</keyword>
<evidence type="ECO:0000313" key="9">
    <source>
        <dbReference type="EMBL" id="KAB5589392.1"/>
    </source>
</evidence>
<proteinExistence type="inferred from homology"/>
<dbReference type="Gene3D" id="3.20.20.80">
    <property type="entry name" value="Glycosidases"/>
    <property type="match status" value="1"/>
</dbReference>
<comment type="function">
    <text evidence="1">Alpha-L-fucosidase is responsible for hydrolyzing the alpha-1,6-linked fucose joined to the reducing-end N-acetylglucosamine of the carbohydrate moieties of glycoproteins.</text>
</comment>
<dbReference type="PRINTS" id="PR00741">
    <property type="entry name" value="GLHYDRLASE29"/>
</dbReference>
<dbReference type="InterPro" id="IPR057739">
    <property type="entry name" value="Glyco_hydro_29_N"/>
</dbReference>
<comment type="caution">
    <text evidence="9">The sequence shown here is derived from an EMBL/GenBank/DDBJ whole genome shotgun (WGS) entry which is preliminary data.</text>
</comment>
<dbReference type="Proteomes" id="UP000383932">
    <property type="component" value="Unassembled WGS sequence"/>
</dbReference>
<feature type="chain" id="PRO_5024270903" description="alpha-L-fucosidase" evidence="7">
    <location>
        <begin position="22"/>
        <end position="851"/>
    </location>
</feature>
<dbReference type="SMART" id="SM00812">
    <property type="entry name" value="Alpha_L_fucos"/>
    <property type="match status" value="1"/>
</dbReference>
<dbReference type="Pfam" id="PF01120">
    <property type="entry name" value="Alpha_L_fucos"/>
    <property type="match status" value="1"/>
</dbReference>
<dbReference type="PANTHER" id="PTHR10030">
    <property type="entry name" value="ALPHA-L-FUCOSIDASE"/>
    <property type="match status" value="1"/>
</dbReference>
<dbReference type="AlphaFoldDB" id="A0A5N5QCC5"/>
<evidence type="ECO:0000259" key="8">
    <source>
        <dbReference type="Pfam" id="PF01120"/>
    </source>
</evidence>
<evidence type="ECO:0000256" key="2">
    <source>
        <dbReference type="ARBA" id="ARBA00007951"/>
    </source>
</evidence>
<organism evidence="9 10">
    <name type="scientific">Ceratobasidium theobromae</name>
    <dbReference type="NCBI Taxonomy" id="1582974"/>
    <lineage>
        <taxon>Eukaryota</taxon>
        <taxon>Fungi</taxon>
        <taxon>Dikarya</taxon>
        <taxon>Basidiomycota</taxon>
        <taxon>Agaricomycotina</taxon>
        <taxon>Agaricomycetes</taxon>
        <taxon>Cantharellales</taxon>
        <taxon>Ceratobasidiaceae</taxon>
        <taxon>Ceratobasidium</taxon>
    </lineage>
</organism>
<sequence>MHLGKVLLGALALGLHCKAYSDNIQQEYEYRSIPVPVSHLYDNVATEDFDGRGASYAVENLPTGQLENENIQFVLPKWGNGLPDNFVSNEQRVTFVDSEYIREFHILYAGDWIDGETGAEFEFEFVNDDKQVVQISVKNWWNIHWLNNGLVKTPYHDTPNGRNYNITQLHHWSTAVSSFSRLKSIRFPPKSDHNRLHVFAITLVPAYAPADDSESSPAISVKNVRLTTLTTDKGDSIVQVTLANLRALAFSSYEFAPESGFFFGHSPRRPHPGSDQHILNTQIHNDVHNYKPYTSAILSGLHEVIVRPIDNNHGVRTVSPGKVFRLMPGDDARVDVGVTFDFNSNGIIRSALLALKAAGRTVGLPSLLFDWISTPKTIQVEIVVVSTTSNSPIARSTGWDLDLSYATGLANGDYWESTRESLVRHETPRWWNNAKFGIFIHWGIYSVPGWVPKGYYEEWYNWWLHNPPDESNVLWRYHRDTHGDKLYDHFIPEFNGAKFNASEWVDLFAIAGAKYFVLVTKHHDGFALFDTHDSTHRSSVHLGPKRDFIREIMNAARERHPSMRKGTYYSMPEWFNPDAGPYGFGSWPGQLARGAYNHSLIEPYTGRLKGKDYLRDIQMEHMRILAEEYETEIMASSTLVHSAETHDDASCPRAFTEWLAVDTPEYARFNSIQTHSWETSEGIDPYSYGYNRDTKDKDYRSAKTIIHTLVDIVSKNGNYLLNLGPTGEGEIIPVMVERLVKVGKWLGHSGECIYDTTYSFLGAEVPSLRFTTTATSFCIILLSKPDNGILVVDRPVPILPGDTITLLGAKTQDPLAWSYRDNKLVVVIPNGAIDGIEHAWAFKINFGDAQE</sequence>
<dbReference type="SUPFAM" id="SSF51445">
    <property type="entry name" value="(Trans)glycosidases"/>
    <property type="match status" value="1"/>
</dbReference>
<dbReference type="OrthoDB" id="6039950at2759"/>
<dbReference type="EC" id="3.2.1.51" evidence="3"/>
<dbReference type="GO" id="GO:0006004">
    <property type="term" value="P:fucose metabolic process"/>
    <property type="evidence" value="ECO:0007669"/>
    <property type="project" value="InterPro"/>
</dbReference>
<evidence type="ECO:0000256" key="5">
    <source>
        <dbReference type="ARBA" id="ARBA00022801"/>
    </source>
</evidence>
<dbReference type="PANTHER" id="PTHR10030:SF37">
    <property type="entry name" value="ALPHA-L-FUCOSIDASE-RELATED"/>
    <property type="match status" value="1"/>
</dbReference>
<evidence type="ECO:0000256" key="7">
    <source>
        <dbReference type="SAM" id="SignalP"/>
    </source>
</evidence>
<dbReference type="InterPro" id="IPR013780">
    <property type="entry name" value="Glyco_hydro_b"/>
</dbReference>
<gene>
    <name evidence="9" type="ORF">CTheo_7159</name>
</gene>
<dbReference type="GO" id="GO:0016139">
    <property type="term" value="P:glycoside catabolic process"/>
    <property type="evidence" value="ECO:0007669"/>
    <property type="project" value="TreeGrafter"/>
</dbReference>